<dbReference type="InterPro" id="IPR000055">
    <property type="entry name" value="Restrct_endonuc_typeI_TRD"/>
</dbReference>
<dbReference type="RefSeq" id="WP_180906028.1">
    <property type="nucleotide sequence ID" value="NZ_CP040908.1"/>
</dbReference>
<evidence type="ECO:0000256" key="1">
    <source>
        <dbReference type="ARBA" id="ARBA00010923"/>
    </source>
</evidence>
<dbReference type="CDD" id="cd17287">
    <property type="entry name" value="RMtype1_S_EcoN10ORF171P_TRD2-CR2_like"/>
    <property type="match status" value="1"/>
</dbReference>
<dbReference type="REBASE" id="413175">
    <property type="entry name" value="S1.Efa16811ORF3210P"/>
</dbReference>
<name>A0A7H9DQE9_9FLAO</name>
<evidence type="ECO:0000256" key="4">
    <source>
        <dbReference type="SAM" id="Coils"/>
    </source>
</evidence>
<dbReference type="InterPro" id="IPR044946">
    <property type="entry name" value="Restrct_endonuc_typeI_TRD_sf"/>
</dbReference>
<evidence type="ECO:0000256" key="3">
    <source>
        <dbReference type="ARBA" id="ARBA00023125"/>
    </source>
</evidence>
<gene>
    <name evidence="6" type="ORF">FH779_03205</name>
</gene>
<keyword evidence="6" id="KW-0540">Nuclease</keyword>
<dbReference type="Gene3D" id="3.90.220.20">
    <property type="entry name" value="DNA methylase specificity domains"/>
    <property type="match status" value="2"/>
</dbReference>
<dbReference type="GO" id="GO:0009307">
    <property type="term" value="P:DNA restriction-modification system"/>
    <property type="evidence" value="ECO:0007669"/>
    <property type="project" value="UniProtKB-KW"/>
</dbReference>
<reference evidence="6 7" key="1">
    <citation type="submission" date="2019-06" db="EMBL/GenBank/DDBJ databases">
        <title>Emergence of pandrug resistant Empedobacter falsenii in China.</title>
        <authorList>
            <person name="Dong N."/>
            <person name="Chen S."/>
            <person name="Zhang R."/>
        </authorList>
    </citation>
    <scope>NUCLEOTIDE SEQUENCE [LARGE SCALE GENOMIC DNA]</scope>
    <source>
        <strain evidence="6 7">1681-1</strain>
    </source>
</reference>
<evidence type="ECO:0000313" key="6">
    <source>
        <dbReference type="EMBL" id="QLL57156.1"/>
    </source>
</evidence>
<feature type="domain" description="Type I restriction modification DNA specificity" evidence="5">
    <location>
        <begin position="220"/>
        <end position="391"/>
    </location>
</feature>
<dbReference type="GO" id="GO:0003677">
    <property type="term" value="F:DNA binding"/>
    <property type="evidence" value="ECO:0007669"/>
    <property type="project" value="UniProtKB-KW"/>
</dbReference>
<feature type="coiled-coil region" evidence="4">
    <location>
        <begin position="372"/>
        <end position="399"/>
    </location>
</feature>
<keyword evidence="7" id="KW-1185">Reference proteome</keyword>
<dbReference type="EMBL" id="CP040908">
    <property type="protein sequence ID" value="QLL57156.1"/>
    <property type="molecule type" value="Genomic_DNA"/>
</dbReference>
<dbReference type="Proteomes" id="UP000510643">
    <property type="component" value="Chromosome"/>
</dbReference>
<dbReference type="InterPro" id="IPR052021">
    <property type="entry name" value="Type-I_RS_S_subunit"/>
</dbReference>
<feature type="domain" description="Type I restriction modification DNA specificity" evidence="5">
    <location>
        <begin position="21"/>
        <end position="198"/>
    </location>
</feature>
<keyword evidence="4" id="KW-0175">Coiled coil</keyword>
<sequence length="402" mass="45586">MTNKKLKVDNVPNLRFPGFTDEWKTRKLGEVAIVSSGGTPNRSTSSYWNGNIPWVSTSLIDFNFIEKVDEYITEEGLTNSSAKLFPKGTLLIAMYGQGKTRGKVAILNIEATTNQACGAITTNNDVLNPLFAFQNLTKRYDEIRDLSNQGGQENLSAGIIKGIKINFPEVQEQQKIVSFIDLIDERISTQNKIIEQLETLIKSVSQKIFTQKIRFKELSDEWKLVSLGEVGEIITGKTPSTKDLDLWSGNIQFVTPTDIKENKYQHSTERTIKKTDKLKILPPKSIMFTCIASIGKMSLSLYPSVTNQQINSIIPHSYFSNEFIFYAVKNIAEIIKSTQSTSTMPIINKTEFSKFKISIPSLKEQNHIAFFLSKIDQKIETEKLVLQQLEKQKNYLLQQMFI</sequence>
<evidence type="ECO:0000313" key="7">
    <source>
        <dbReference type="Proteomes" id="UP000510643"/>
    </source>
</evidence>
<proteinExistence type="inferred from homology"/>
<dbReference type="Gene3D" id="1.10.287.1120">
    <property type="entry name" value="Bipartite methylase S protein"/>
    <property type="match status" value="1"/>
</dbReference>
<dbReference type="PANTHER" id="PTHR30408:SF12">
    <property type="entry name" value="TYPE I RESTRICTION ENZYME MJAVIII SPECIFICITY SUBUNIT"/>
    <property type="match status" value="1"/>
</dbReference>
<keyword evidence="6" id="KW-0255">Endonuclease</keyword>
<dbReference type="Pfam" id="PF01420">
    <property type="entry name" value="Methylase_S"/>
    <property type="match status" value="2"/>
</dbReference>
<evidence type="ECO:0000256" key="2">
    <source>
        <dbReference type="ARBA" id="ARBA00022747"/>
    </source>
</evidence>
<dbReference type="AlphaFoldDB" id="A0A7H9DQE9"/>
<keyword evidence="2" id="KW-0680">Restriction system</keyword>
<dbReference type="KEGG" id="efal:FH779_03205"/>
<dbReference type="GO" id="GO:0004519">
    <property type="term" value="F:endonuclease activity"/>
    <property type="evidence" value="ECO:0007669"/>
    <property type="project" value="UniProtKB-KW"/>
</dbReference>
<dbReference type="GeneID" id="78400443"/>
<keyword evidence="6" id="KW-0378">Hydrolase</keyword>
<evidence type="ECO:0000259" key="5">
    <source>
        <dbReference type="Pfam" id="PF01420"/>
    </source>
</evidence>
<keyword evidence="3" id="KW-0238">DNA-binding</keyword>
<protein>
    <submittedName>
        <fullName evidence="6">Restriction endonuclease subunit S</fullName>
    </submittedName>
</protein>
<dbReference type="SUPFAM" id="SSF116734">
    <property type="entry name" value="DNA methylase specificity domain"/>
    <property type="match status" value="2"/>
</dbReference>
<organism evidence="6 7">
    <name type="scientific">Empedobacter falsenii</name>
    <dbReference type="NCBI Taxonomy" id="343874"/>
    <lineage>
        <taxon>Bacteria</taxon>
        <taxon>Pseudomonadati</taxon>
        <taxon>Bacteroidota</taxon>
        <taxon>Flavobacteriia</taxon>
        <taxon>Flavobacteriales</taxon>
        <taxon>Weeksellaceae</taxon>
        <taxon>Empedobacter</taxon>
    </lineage>
</organism>
<accession>A0A7H9DQE9</accession>
<comment type="similarity">
    <text evidence="1">Belongs to the type-I restriction system S methylase family.</text>
</comment>
<dbReference type="PANTHER" id="PTHR30408">
    <property type="entry name" value="TYPE-1 RESTRICTION ENZYME ECOKI SPECIFICITY PROTEIN"/>
    <property type="match status" value="1"/>
</dbReference>
<dbReference type="CDD" id="cd17286">
    <property type="entry name" value="RMtype1_S_Lla161ORF747P_TRD1-CR1_like"/>
    <property type="match status" value="1"/>
</dbReference>